<evidence type="ECO:0000256" key="1">
    <source>
        <dbReference type="ARBA" id="ARBA00004694"/>
    </source>
</evidence>
<evidence type="ECO:0000256" key="3">
    <source>
        <dbReference type="ARBA" id="ARBA00012053"/>
    </source>
</evidence>
<keyword evidence="5" id="KW-0456">Lyase</keyword>
<dbReference type="NCBIfam" id="NF006762">
    <property type="entry name" value="PRK09283.1"/>
    <property type="match status" value="1"/>
</dbReference>
<evidence type="ECO:0000256" key="7">
    <source>
        <dbReference type="ARBA" id="ARBA00032837"/>
    </source>
</evidence>
<evidence type="ECO:0000256" key="6">
    <source>
        <dbReference type="ARBA" id="ARBA00023244"/>
    </source>
</evidence>
<accession>A0A382G8D3</accession>
<dbReference type="UniPathway" id="UPA00251">
    <property type="reaction ID" value="UER00318"/>
</dbReference>
<dbReference type="GO" id="GO:0005829">
    <property type="term" value="C:cytosol"/>
    <property type="evidence" value="ECO:0007669"/>
    <property type="project" value="TreeGrafter"/>
</dbReference>
<dbReference type="PANTHER" id="PTHR11458">
    <property type="entry name" value="DELTA-AMINOLEVULINIC ACID DEHYDRATASE"/>
    <property type="match status" value="1"/>
</dbReference>
<feature type="non-terminal residue" evidence="9">
    <location>
        <position position="256"/>
    </location>
</feature>
<keyword evidence="6" id="KW-0627">Porphyrin biosynthesis</keyword>
<organism evidence="9">
    <name type="scientific">marine metagenome</name>
    <dbReference type="NCBI Taxonomy" id="408172"/>
    <lineage>
        <taxon>unclassified sequences</taxon>
        <taxon>metagenomes</taxon>
        <taxon>ecological metagenomes</taxon>
    </lineage>
</organism>
<dbReference type="GO" id="GO:0006782">
    <property type="term" value="P:protoporphyrinogen IX biosynthetic process"/>
    <property type="evidence" value="ECO:0007669"/>
    <property type="project" value="UniProtKB-UniPathway"/>
</dbReference>
<dbReference type="SMART" id="SM01004">
    <property type="entry name" value="ALAD"/>
    <property type="match status" value="1"/>
</dbReference>
<comment type="catalytic activity">
    <reaction evidence="8">
        <text>2 5-aminolevulinate = porphobilinogen + 2 H2O + H(+)</text>
        <dbReference type="Rhea" id="RHEA:24064"/>
        <dbReference type="ChEBI" id="CHEBI:15377"/>
        <dbReference type="ChEBI" id="CHEBI:15378"/>
        <dbReference type="ChEBI" id="CHEBI:58126"/>
        <dbReference type="ChEBI" id="CHEBI:356416"/>
        <dbReference type="EC" id="4.2.1.24"/>
    </reaction>
</comment>
<dbReference type="PANTHER" id="PTHR11458:SF0">
    <property type="entry name" value="DELTA-AMINOLEVULINIC ACID DEHYDRATASE"/>
    <property type="match status" value="1"/>
</dbReference>
<dbReference type="EC" id="4.2.1.24" evidence="3"/>
<evidence type="ECO:0000256" key="4">
    <source>
        <dbReference type="ARBA" id="ARBA00023133"/>
    </source>
</evidence>
<dbReference type="SUPFAM" id="SSF51569">
    <property type="entry name" value="Aldolase"/>
    <property type="match status" value="1"/>
</dbReference>
<dbReference type="PRINTS" id="PR00144">
    <property type="entry name" value="DALDHYDRTASE"/>
</dbReference>
<dbReference type="GO" id="GO:0008270">
    <property type="term" value="F:zinc ion binding"/>
    <property type="evidence" value="ECO:0007669"/>
    <property type="project" value="TreeGrafter"/>
</dbReference>
<dbReference type="InterPro" id="IPR013785">
    <property type="entry name" value="Aldolase_TIM"/>
</dbReference>
<dbReference type="Pfam" id="PF00490">
    <property type="entry name" value="ALAD"/>
    <property type="match status" value="1"/>
</dbReference>
<evidence type="ECO:0000313" key="9">
    <source>
        <dbReference type="EMBL" id="SVB70874.1"/>
    </source>
</evidence>
<dbReference type="AlphaFoldDB" id="A0A382G8D3"/>
<comment type="pathway">
    <text evidence="1">Porphyrin-containing compound metabolism; protoporphyrin-IX biosynthesis; coproporphyrinogen-III from 5-aminolevulinate: step 1/4.</text>
</comment>
<proteinExistence type="inferred from homology"/>
<sequence length="256" mass="29001">MSNKYLSTFPSSRLRRSRSNNWIRNLLSENELTINDLIWPVFICEGNNKKDEISSMPNVYRYSIDQLEEISETANSLGINLIALFPYTPEEKKTKNAEESINSKNLVCQALKKIKSQNNNFGVMCDIALDPYTSHGHDGLVNDDGIILNDETNSLLVKQALLFAEHEADIIAPSDMMDGRIGKIRNKLEEERYHNTLILSYAAKYASKMYSPFRDAVGSSSNLKTDKNTYQMDISNSNEGLREVAMDIQEVADIVM</sequence>
<evidence type="ECO:0000256" key="8">
    <source>
        <dbReference type="ARBA" id="ARBA00047651"/>
    </source>
</evidence>
<dbReference type="EMBL" id="UINC01053852">
    <property type="protein sequence ID" value="SVB70874.1"/>
    <property type="molecule type" value="Genomic_DNA"/>
</dbReference>
<gene>
    <name evidence="9" type="ORF">METZ01_LOCUS223728</name>
</gene>
<dbReference type="InterPro" id="IPR001731">
    <property type="entry name" value="ALAD"/>
</dbReference>
<reference evidence="9" key="1">
    <citation type="submission" date="2018-05" db="EMBL/GenBank/DDBJ databases">
        <authorList>
            <person name="Lanie J.A."/>
            <person name="Ng W.-L."/>
            <person name="Kazmierczak K.M."/>
            <person name="Andrzejewski T.M."/>
            <person name="Davidsen T.M."/>
            <person name="Wayne K.J."/>
            <person name="Tettelin H."/>
            <person name="Glass J.I."/>
            <person name="Rusch D."/>
            <person name="Podicherti R."/>
            <person name="Tsui H.-C.T."/>
            <person name="Winkler M.E."/>
        </authorList>
    </citation>
    <scope>NUCLEOTIDE SEQUENCE</scope>
</reference>
<evidence type="ECO:0000256" key="5">
    <source>
        <dbReference type="ARBA" id="ARBA00023239"/>
    </source>
</evidence>
<protein>
    <recommendedName>
        <fullName evidence="3">porphobilinogen synthase</fullName>
        <ecNumber evidence="3">4.2.1.24</ecNumber>
    </recommendedName>
    <alternativeName>
        <fullName evidence="7">Porphobilinogen synthase</fullName>
    </alternativeName>
</protein>
<comment type="similarity">
    <text evidence="2">Belongs to the ALAD family.</text>
</comment>
<dbReference type="Gene3D" id="3.20.20.70">
    <property type="entry name" value="Aldolase class I"/>
    <property type="match status" value="1"/>
</dbReference>
<dbReference type="GO" id="GO:0004655">
    <property type="term" value="F:porphobilinogen synthase activity"/>
    <property type="evidence" value="ECO:0007669"/>
    <property type="project" value="UniProtKB-EC"/>
</dbReference>
<keyword evidence="4" id="KW-0350">Heme biosynthesis</keyword>
<evidence type="ECO:0000256" key="2">
    <source>
        <dbReference type="ARBA" id="ARBA00008055"/>
    </source>
</evidence>
<name>A0A382G8D3_9ZZZZ</name>